<dbReference type="InterPro" id="IPR015919">
    <property type="entry name" value="Cadherin-like_sf"/>
</dbReference>
<dbReference type="FunFam" id="2.60.40.60:FF:000300">
    <property type="entry name" value="Cadherin related family member 4"/>
    <property type="match status" value="1"/>
</dbReference>
<keyword evidence="10" id="KW-0732">Signal</keyword>
<dbReference type="SMART" id="SM00112">
    <property type="entry name" value="CA"/>
    <property type="match status" value="3"/>
</dbReference>
<evidence type="ECO:0000259" key="11">
    <source>
        <dbReference type="PROSITE" id="PS50268"/>
    </source>
</evidence>
<feature type="transmembrane region" description="Helical" evidence="9">
    <location>
        <begin position="685"/>
        <end position="705"/>
    </location>
</feature>
<evidence type="ECO:0000256" key="6">
    <source>
        <dbReference type="ARBA" id="ARBA00023136"/>
    </source>
</evidence>
<dbReference type="PRINTS" id="PR00205">
    <property type="entry name" value="CADHERIN"/>
</dbReference>
<evidence type="ECO:0000256" key="8">
    <source>
        <dbReference type="PROSITE-ProRule" id="PRU00043"/>
    </source>
</evidence>
<evidence type="ECO:0000256" key="3">
    <source>
        <dbReference type="ARBA" id="ARBA00022737"/>
    </source>
</evidence>
<dbReference type="PROSITE" id="PS00232">
    <property type="entry name" value="CADHERIN_1"/>
    <property type="match status" value="1"/>
</dbReference>
<dbReference type="AlphaFoldDB" id="A0A8C0WX93"/>
<dbReference type="GO" id="GO:0005886">
    <property type="term" value="C:plasma membrane"/>
    <property type="evidence" value="ECO:0007669"/>
    <property type="project" value="InterPro"/>
</dbReference>
<evidence type="ECO:0000256" key="10">
    <source>
        <dbReference type="SAM" id="SignalP"/>
    </source>
</evidence>
<dbReference type="Pfam" id="PF00028">
    <property type="entry name" value="Cadherin"/>
    <property type="match status" value="1"/>
</dbReference>
<dbReference type="InterPro" id="IPR050174">
    <property type="entry name" value="Protocadherin/Cadherin-CA"/>
</dbReference>
<sequence>MVLLRLLVLLFALIVYDLHSLPWFVNVSERQGPGTIIQFFSFNCTSYVPTLELLSVQPNTTFFNKPSLAGQQGIYVGKVTLSSSARLNALAVNHYELQLQYTCGNSVMKGPLFVDVQRDPGHIQCESRFASAAGEFIYVLETVTPGARLYTLLLPGLEVQGAQMNITSAQDPPYFPGPFSINEQGWLQAPLQGLKGQAQKVFQLQISVFFGQGQSCQGMLTVKVLPASSSQVSFLQKAQSITILEDLVPGSEVVQVQARGFNLRYEIISPVPSQLYSIGREDGMVRTTAPLDLVQNPGAAVTRLQVKAFERFQPWASAELHLTVNVRSVNQWPPSCLPALLATQIPETAHVGTVLSTLTCVDPDSAVAALDYELQFQSSPNPASLRLRDRVLEVNTTLDCDTPETCFQHVASILVIDGGQPRMTTEVPVLVMVTPVNEFSPACTARTFRIREDAGPHTLLGSVVGTDMDYPRNNIEYYTSGRPSTFAVDRHSGEVYLLGPLDYEQKRLYKITVLLIDHGQDWNPIHHHSGSCTITIEVEDVNDHAPECEPPFQELTIYTPLGHSIEVARVSCQIPQEPQRLAFSYSIVGGNTQSRFRLQGDILVHNDTLLGPPWPEQPCTYQLLIRVADAGPSIPHLSATTTIIVHLVPWRTSTVATSTHRTTMSSMMSPLLLTDTESFWQPEPWFVVVLTMTGVLVLLTLGWLLGRFLQGLAQVLQAPSKPAQALLLNSIQGNEGSIEGFMEVPSVEMSQAPSSVMSLQHFDGRAQDARTGRDYLFNTSTGARRWI</sequence>
<dbReference type="CDD" id="cd11304">
    <property type="entry name" value="Cadherin_repeat"/>
    <property type="match status" value="4"/>
</dbReference>
<evidence type="ECO:0000256" key="5">
    <source>
        <dbReference type="ARBA" id="ARBA00022989"/>
    </source>
</evidence>
<evidence type="ECO:0000256" key="2">
    <source>
        <dbReference type="ARBA" id="ARBA00022692"/>
    </source>
</evidence>
<name>A0A8C0WX93_CASCN</name>
<keyword evidence="5 9" id="KW-1133">Transmembrane helix</keyword>
<feature type="chain" id="PRO_5034312350" description="Cadherin domain-containing protein" evidence="10">
    <location>
        <begin position="21"/>
        <end position="787"/>
    </location>
</feature>
<evidence type="ECO:0000256" key="9">
    <source>
        <dbReference type="SAM" id="Phobius"/>
    </source>
</evidence>
<keyword evidence="6 9" id="KW-0472">Membrane</keyword>
<dbReference type="GO" id="GO:0005509">
    <property type="term" value="F:calcium ion binding"/>
    <property type="evidence" value="ECO:0007669"/>
    <property type="project" value="UniProtKB-UniRule"/>
</dbReference>
<accession>A0A8C0WX93</accession>
<feature type="domain" description="Cadherin" evidence="11">
    <location>
        <begin position="337"/>
        <end position="443"/>
    </location>
</feature>
<keyword evidence="3" id="KW-0677">Repeat</keyword>
<dbReference type="PANTHER" id="PTHR24028">
    <property type="entry name" value="CADHERIN-87A"/>
    <property type="match status" value="1"/>
</dbReference>
<dbReference type="InterPro" id="IPR020894">
    <property type="entry name" value="Cadherin_CS"/>
</dbReference>
<keyword evidence="4 8" id="KW-0106">Calcium</keyword>
<dbReference type="FunFam" id="2.60.40.60:FF:000260">
    <property type="entry name" value="Cadherin related family member 4"/>
    <property type="match status" value="1"/>
</dbReference>
<protein>
    <recommendedName>
        <fullName evidence="11">Cadherin domain-containing protein</fullName>
    </recommendedName>
</protein>
<proteinExistence type="predicted"/>
<evidence type="ECO:0000256" key="1">
    <source>
        <dbReference type="ARBA" id="ARBA00004167"/>
    </source>
</evidence>
<gene>
    <name evidence="12" type="primary">Cdhr4</name>
</gene>
<feature type="domain" description="Cadherin" evidence="11">
    <location>
        <begin position="235"/>
        <end position="336"/>
    </location>
</feature>
<feature type="domain" description="Cadherin" evidence="11">
    <location>
        <begin position="442"/>
        <end position="552"/>
    </location>
</feature>
<dbReference type="FunFam" id="2.60.40.60:FF:000291">
    <property type="entry name" value="Cadherin related family member 4"/>
    <property type="match status" value="1"/>
</dbReference>
<dbReference type="FunFam" id="2.60.40.60:FF:000268">
    <property type="entry name" value="Cadherin related family member 4"/>
    <property type="match status" value="1"/>
</dbReference>
<dbReference type="PROSITE" id="PS50268">
    <property type="entry name" value="CADHERIN_2"/>
    <property type="match status" value="3"/>
</dbReference>
<evidence type="ECO:0000256" key="7">
    <source>
        <dbReference type="ARBA" id="ARBA00023180"/>
    </source>
</evidence>
<keyword evidence="2 9" id="KW-0812">Transmembrane</keyword>
<evidence type="ECO:0000313" key="12">
    <source>
        <dbReference type="Ensembl" id="ENSCCNP00000017427.1"/>
    </source>
</evidence>
<reference evidence="12" key="1">
    <citation type="submission" date="2023-09" db="UniProtKB">
        <authorList>
            <consortium name="Ensembl"/>
        </authorList>
    </citation>
    <scope>IDENTIFICATION</scope>
</reference>
<comment type="subcellular location">
    <subcellularLocation>
        <location evidence="1">Membrane</location>
        <topology evidence="1">Single-pass membrane protein</topology>
    </subcellularLocation>
</comment>
<dbReference type="PANTHER" id="PTHR24028:SF123">
    <property type="entry name" value="CADHERIN-RELATED FAMILY MEMBER 4"/>
    <property type="match status" value="1"/>
</dbReference>
<dbReference type="GO" id="GO:0007156">
    <property type="term" value="P:homophilic cell adhesion via plasma membrane adhesion molecules"/>
    <property type="evidence" value="ECO:0007669"/>
    <property type="project" value="InterPro"/>
</dbReference>
<dbReference type="Ensembl" id="ENSCCNT00000022694.1">
    <property type="protein sequence ID" value="ENSCCNP00000017427.1"/>
    <property type="gene ID" value="ENSCCNG00000017734.1"/>
</dbReference>
<dbReference type="InterPro" id="IPR002126">
    <property type="entry name" value="Cadherin-like_dom"/>
</dbReference>
<feature type="signal peptide" evidence="10">
    <location>
        <begin position="1"/>
        <end position="20"/>
    </location>
</feature>
<keyword evidence="7" id="KW-0325">Glycoprotein</keyword>
<dbReference type="SUPFAM" id="SSF49313">
    <property type="entry name" value="Cadherin-like"/>
    <property type="match status" value="4"/>
</dbReference>
<organism evidence="12">
    <name type="scientific">Castor canadensis</name>
    <name type="common">American beaver</name>
    <dbReference type="NCBI Taxonomy" id="51338"/>
    <lineage>
        <taxon>Eukaryota</taxon>
        <taxon>Metazoa</taxon>
        <taxon>Chordata</taxon>
        <taxon>Craniata</taxon>
        <taxon>Vertebrata</taxon>
        <taxon>Euteleostomi</taxon>
        <taxon>Mammalia</taxon>
        <taxon>Eutheria</taxon>
        <taxon>Euarchontoglires</taxon>
        <taxon>Glires</taxon>
        <taxon>Rodentia</taxon>
        <taxon>Castorimorpha</taxon>
        <taxon>Castoridae</taxon>
        <taxon>Castor</taxon>
    </lineage>
</organism>
<dbReference type="Gene3D" id="2.60.40.60">
    <property type="entry name" value="Cadherins"/>
    <property type="match status" value="4"/>
</dbReference>
<evidence type="ECO:0000256" key="4">
    <source>
        <dbReference type="ARBA" id="ARBA00022837"/>
    </source>
</evidence>